<dbReference type="Pfam" id="PF13424">
    <property type="entry name" value="TPR_12"/>
    <property type="match status" value="2"/>
</dbReference>
<name>A0A848LC02_9BACT</name>
<evidence type="ECO:0000256" key="2">
    <source>
        <dbReference type="ARBA" id="ARBA00022741"/>
    </source>
</evidence>
<evidence type="ECO:0000313" key="10">
    <source>
        <dbReference type="Proteomes" id="UP000518300"/>
    </source>
</evidence>
<dbReference type="Gene3D" id="3.30.200.20">
    <property type="entry name" value="Phosphorylase Kinase, domain 1"/>
    <property type="match status" value="1"/>
</dbReference>
<feature type="compositionally biased region" description="Basic residues" evidence="7">
    <location>
        <begin position="912"/>
        <end position="924"/>
    </location>
</feature>
<dbReference type="InterPro" id="IPR000719">
    <property type="entry name" value="Prot_kinase_dom"/>
</dbReference>
<evidence type="ECO:0000256" key="5">
    <source>
        <dbReference type="PROSITE-ProRule" id="PRU00339"/>
    </source>
</evidence>
<feature type="domain" description="Protein kinase" evidence="8">
    <location>
        <begin position="50"/>
        <end position="348"/>
    </location>
</feature>
<reference evidence="9 10" key="1">
    <citation type="submission" date="2020-04" db="EMBL/GenBank/DDBJ databases">
        <title>Draft genome of Pyxidicoccus fallax type strain.</title>
        <authorList>
            <person name="Whitworth D.E."/>
        </authorList>
    </citation>
    <scope>NUCLEOTIDE SEQUENCE [LARGE SCALE GENOMIC DNA]</scope>
    <source>
        <strain evidence="9 10">DSM 14698</strain>
    </source>
</reference>
<keyword evidence="5" id="KW-0802">TPR repeat</keyword>
<dbReference type="SMART" id="SM00028">
    <property type="entry name" value="TPR"/>
    <property type="match status" value="6"/>
</dbReference>
<keyword evidence="4 6" id="KW-0067">ATP-binding</keyword>
<gene>
    <name evidence="9" type="ORF">HG543_15255</name>
</gene>
<dbReference type="Gene3D" id="1.10.510.10">
    <property type="entry name" value="Transferase(Phosphotransferase) domain 1"/>
    <property type="match status" value="1"/>
</dbReference>
<dbReference type="PROSITE" id="PS50011">
    <property type="entry name" value="PROTEIN_KINASE_DOM"/>
    <property type="match status" value="1"/>
</dbReference>
<evidence type="ECO:0000256" key="7">
    <source>
        <dbReference type="SAM" id="MobiDB-lite"/>
    </source>
</evidence>
<dbReference type="PROSITE" id="PS50005">
    <property type="entry name" value="TPR"/>
    <property type="match status" value="2"/>
</dbReference>
<dbReference type="CDD" id="cd14014">
    <property type="entry name" value="STKc_PknB_like"/>
    <property type="match status" value="1"/>
</dbReference>
<dbReference type="SUPFAM" id="SSF48452">
    <property type="entry name" value="TPR-like"/>
    <property type="match status" value="3"/>
</dbReference>
<dbReference type="AlphaFoldDB" id="A0A848LC02"/>
<keyword evidence="10" id="KW-1185">Reference proteome</keyword>
<accession>A0A848LC02</accession>
<feature type="repeat" description="TPR" evidence="5">
    <location>
        <begin position="767"/>
        <end position="800"/>
    </location>
</feature>
<dbReference type="PROSITE" id="PS00107">
    <property type="entry name" value="PROTEIN_KINASE_ATP"/>
    <property type="match status" value="1"/>
</dbReference>
<dbReference type="EMBL" id="JABBJJ010000059">
    <property type="protein sequence ID" value="NMO16197.1"/>
    <property type="molecule type" value="Genomic_DNA"/>
</dbReference>
<sequence>MSARPNTGRPEEWVDTGGPPPRNPGSPARRRNTGVHEQGPLARGTHVERYVILKPVGQGGMGMVYAAYDPDLDRKVALKLLHPDLAGPEEQGRARLLREAQAMARVSHPNVITVHDVGTFGQQVFVAMEFIQGQNLHDWIRQGGHPWQEVLRVFLEAGQGLSAAHQAGLIHRDFKPANVLIGNGSRVYVTDFGIARLSADSADEDEDADVTREERSGAGLSSELTAAGAVLGTPQYMPPEQYVDQGATARSDQFSFCASLYWALYGKRPFDYRQLHRAASKAFLAPGTLSAEVLRKEPPGSIIREPPREARVPAWVRRAVLRGLSLHPDDRFPTMEALLEALSQQTRLARRRGVLAAVGTVALASVGVGLYLHQQSQVCAGAESLVASTWGPASREKLAAAFVATGRPFAHDSAERVSRMLDGYAGDWARLHTEACEDTRVRGTQTEELLSLRMVCLDRRRKDLGALVGQLSDADGKVVERSVDAVAALPSLQPCGDLASLTEQTPLPTDPLLRASIDGLGSRLADVKALFDAGRYPKALEHARKLQPEVEATGWLPLQAELRNHLGWLQQQMGEADAGLRELERALDAAEASRSDRMRLEILVRLIFAQASHGKMEQAERWGQVAESVLARLGGEPLLAIDLLGNLGNIRMMQGRYQEARDSFAKARVLQRDTLGPEHPKRAKVSFSEGLAALRLGEHARAIQLLTEALQQTKLAKGQSHPEMGNRHAMLATALRESGDPTRALPHAQAALEVRKAAFGPKHPLVADALDEIGMDLLAMKRHEEALATFEQAVALKREALGEDDSNLSYSYDGIGQVLLAQGRAADAVPPLRKALAYEDVEPEALAQTGFALAKALWETGTEPASIREEALRARERYLKLEKKQQAAEIDTWLQFLAEAPAPAPEPENATKRRVAVKKRSRSR</sequence>
<dbReference type="InterPro" id="IPR017441">
    <property type="entry name" value="Protein_kinase_ATP_BS"/>
</dbReference>
<keyword evidence="2 6" id="KW-0547">Nucleotide-binding</keyword>
<dbReference type="InterPro" id="IPR011009">
    <property type="entry name" value="Kinase-like_dom_sf"/>
</dbReference>
<dbReference type="PROSITE" id="PS00108">
    <property type="entry name" value="PROTEIN_KINASE_ST"/>
    <property type="match status" value="1"/>
</dbReference>
<dbReference type="InterPro" id="IPR011990">
    <property type="entry name" value="TPR-like_helical_dom_sf"/>
</dbReference>
<feature type="repeat" description="TPR" evidence="5">
    <location>
        <begin position="641"/>
        <end position="674"/>
    </location>
</feature>
<dbReference type="Pfam" id="PF00069">
    <property type="entry name" value="Pkinase"/>
    <property type="match status" value="1"/>
</dbReference>
<protein>
    <submittedName>
        <fullName evidence="9">Tetratricopeptide repeat protein</fullName>
    </submittedName>
</protein>
<dbReference type="PANTHER" id="PTHR43289">
    <property type="entry name" value="MITOGEN-ACTIVATED PROTEIN KINASE KINASE KINASE 20-RELATED"/>
    <property type="match status" value="1"/>
</dbReference>
<keyword evidence="3" id="KW-0418">Kinase</keyword>
<evidence type="ECO:0000313" key="9">
    <source>
        <dbReference type="EMBL" id="NMO16197.1"/>
    </source>
</evidence>
<keyword evidence="1" id="KW-0808">Transferase</keyword>
<dbReference type="Gene3D" id="1.25.40.10">
    <property type="entry name" value="Tetratricopeptide repeat domain"/>
    <property type="match status" value="2"/>
</dbReference>
<evidence type="ECO:0000259" key="8">
    <source>
        <dbReference type="PROSITE" id="PS50011"/>
    </source>
</evidence>
<evidence type="ECO:0000256" key="1">
    <source>
        <dbReference type="ARBA" id="ARBA00022679"/>
    </source>
</evidence>
<proteinExistence type="predicted"/>
<dbReference type="InterPro" id="IPR019734">
    <property type="entry name" value="TPR_rpt"/>
</dbReference>
<evidence type="ECO:0000256" key="3">
    <source>
        <dbReference type="ARBA" id="ARBA00022777"/>
    </source>
</evidence>
<comment type="caution">
    <text evidence="9">The sequence shown here is derived from an EMBL/GenBank/DDBJ whole genome shotgun (WGS) entry which is preliminary data.</text>
</comment>
<dbReference type="SUPFAM" id="SSF56112">
    <property type="entry name" value="Protein kinase-like (PK-like)"/>
    <property type="match status" value="1"/>
</dbReference>
<feature type="binding site" evidence="6">
    <location>
        <position position="79"/>
    </location>
    <ligand>
        <name>ATP</name>
        <dbReference type="ChEBI" id="CHEBI:30616"/>
    </ligand>
</feature>
<dbReference type="Proteomes" id="UP000518300">
    <property type="component" value="Unassembled WGS sequence"/>
</dbReference>
<evidence type="ECO:0000256" key="4">
    <source>
        <dbReference type="ARBA" id="ARBA00022840"/>
    </source>
</evidence>
<dbReference type="InterPro" id="IPR008271">
    <property type="entry name" value="Ser/Thr_kinase_AS"/>
</dbReference>
<evidence type="ECO:0000256" key="6">
    <source>
        <dbReference type="PROSITE-ProRule" id="PRU10141"/>
    </source>
</evidence>
<feature type="region of interest" description="Disordered" evidence="7">
    <location>
        <begin position="1"/>
        <end position="41"/>
    </location>
</feature>
<organism evidence="9 10">
    <name type="scientific">Pyxidicoccus fallax</name>
    <dbReference type="NCBI Taxonomy" id="394095"/>
    <lineage>
        <taxon>Bacteria</taxon>
        <taxon>Pseudomonadati</taxon>
        <taxon>Myxococcota</taxon>
        <taxon>Myxococcia</taxon>
        <taxon>Myxococcales</taxon>
        <taxon>Cystobacterineae</taxon>
        <taxon>Myxococcaceae</taxon>
        <taxon>Pyxidicoccus</taxon>
    </lineage>
</organism>
<dbReference type="GO" id="GO:0005524">
    <property type="term" value="F:ATP binding"/>
    <property type="evidence" value="ECO:0007669"/>
    <property type="project" value="UniProtKB-UniRule"/>
</dbReference>
<feature type="region of interest" description="Disordered" evidence="7">
    <location>
        <begin position="900"/>
        <end position="924"/>
    </location>
</feature>
<dbReference type="PANTHER" id="PTHR43289:SF34">
    <property type="entry name" value="SERINE_THREONINE-PROTEIN KINASE YBDM-RELATED"/>
    <property type="match status" value="1"/>
</dbReference>
<dbReference type="GO" id="GO:0004674">
    <property type="term" value="F:protein serine/threonine kinase activity"/>
    <property type="evidence" value="ECO:0007669"/>
    <property type="project" value="TreeGrafter"/>
</dbReference>